<dbReference type="SUPFAM" id="SSF56235">
    <property type="entry name" value="N-terminal nucleophile aminohydrolases (Ntn hydrolases)"/>
    <property type="match status" value="1"/>
</dbReference>
<protein>
    <recommendedName>
        <fullName evidence="3">Proteasome subunit beta</fullName>
    </recommendedName>
</protein>
<dbReference type="Proteomes" id="UP000038009">
    <property type="component" value="Unassembled WGS sequence"/>
</dbReference>
<dbReference type="GO" id="GO:0010498">
    <property type="term" value="P:proteasomal protein catabolic process"/>
    <property type="evidence" value="ECO:0007669"/>
    <property type="project" value="InterPro"/>
</dbReference>
<dbReference type="GO" id="GO:0005634">
    <property type="term" value="C:nucleus"/>
    <property type="evidence" value="ECO:0007669"/>
    <property type="project" value="UniProtKB-SubCell"/>
</dbReference>
<dbReference type="CDD" id="cd03758">
    <property type="entry name" value="proteasome_beta_type_2"/>
    <property type="match status" value="1"/>
</dbReference>
<comment type="similarity">
    <text evidence="3">Belongs to the peptidase T1B family.</text>
</comment>
<dbReference type="EMBL" id="LJSK01000058">
    <property type="protein sequence ID" value="KPI88213.1"/>
    <property type="molecule type" value="Genomic_DNA"/>
</dbReference>
<evidence type="ECO:0000313" key="4">
    <source>
        <dbReference type="EMBL" id="KPI88213.1"/>
    </source>
</evidence>
<dbReference type="OMA" id="MKRDHDK"/>
<dbReference type="PANTHER" id="PTHR11599">
    <property type="entry name" value="PROTEASOME SUBUNIT ALPHA/BETA"/>
    <property type="match status" value="1"/>
</dbReference>
<comment type="function">
    <text evidence="3">Component of the proteasome, a multicatalytic proteinase complex which is characterized by its ability to cleave peptides with Arg, Phe, Tyr, Leu, and Glu adjacent to the leaving group at neutral or slightly basic pH. The proteasome has an ATP-dependent proteolytic activity.</text>
</comment>
<dbReference type="InterPro" id="IPR001353">
    <property type="entry name" value="Proteasome_sua/b"/>
</dbReference>
<comment type="subunit">
    <text evidence="3">Component of the proteasome complex.</text>
</comment>
<evidence type="ECO:0000313" key="5">
    <source>
        <dbReference type="Proteomes" id="UP000038009"/>
    </source>
</evidence>
<comment type="subcellular location">
    <subcellularLocation>
        <location evidence="3">Cytoplasm</location>
    </subcellularLocation>
    <subcellularLocation>
        <location evidence="3">Nucleus</location>
    </subcellularLocation>
</comment>
<dbReference type="InterPro" id="IPR029055">
    <property type="entry name" value="Ntn_hydrolases_N"/>
</dbReference>
<gene>
    <name evidence="4" type="ORF">ABL78_2717</name>
</gene>
<keyword evidence="3" id="KW-0539">Nucleus</keyword>
<dbReference type="Gene3D" id="3.60.20.10">
    <property type="entry name" value="Glutamine Phosphoribosylpyrophosphate, subunit 1, domain 1"/>
    <property type="match status" value="1"/>
</dbReference>
<dbReference type="VEuPathDB" id="TriTrypDB:Lsey_0058_0320"/>
<organism evidence="4 5">
    <name type="scientific">Leptomonas seymouri</name>
    <dbReference type="NCBI Taxonomy" id="5684"/>
    <lineage>
        <taxon>Eukaryota</taxon>
        <taxon>Discoba</taxon>
        <taxon>Euglenozoa</taxon>
        <taxon>Kinetoplastea</taxon>
        <taxon>Metakinetoplastina</taxon>
        <taxon>Trypanosomatida</taxon>
        <taxon>Trypanosomatidae</taxon>
        <taxon>Leishmaniinae</taxon>
        <taxon>Leptomonas</taxon>
    </lineage>
</organism>
<keyword evidence="1 3" id="KW-0963">Cytoplasm</keyword>
<keyword evidence="5" id="KW-1185">Reference proteome</keyword>
<dbReference type="GO" id="GO:0005737">
    <property type="term" value="C:cytoplasm"/>
    <property type="evidence" value="ECO:0007669"/>
    <property type="project" value="UniProtKB-SubCell"/>
</dbReference>
<proteinExistence type="inferred from homology"/>
<accession>A0A0N1ILR7</accession>
<name>A0A0N1ILR7_LEPSE</name>
<dbReference type="OrthoDB" id="268428at2759"/>
<sequence>MAETAIAFRCNDFVLVAAAGLNAFYYIKITDEEDKITQLDDHQLVACIGENGPRVNFTEYIKCNLALNRMRQHGRHSGCYSTANFMRNTLAGAIRSREGAYQVNCLFAGYDVPASEDDDGSTGPQLYYMDYLGTLQAVPYGCHGYGASFVTALLDRLWRPDLTQQEGLELMQKCCDEVKRRVIISNAHFFVKGVTKAGVEVIPSVH</sequence>
<reference evidence="4 5" key="1">
    <citation type="journal article" date="2015" name="PLoS Pathog.">
        <title>Leptomonas seymouri: Adaptations to the Dixenous Life Cycle Analyzed by Genome Sequencing, Transcriptome Profiling and Co-infection with Leishmania donovani.</title>
        <authorList>
            <person name="Kraeva N."/>
            <person name="Butenko A."/>
            <person name="Hlavacova J."/>
            <person name="Kostygov A."/>
            <person name="Myskova J."/>
            <person name="Grybchuk D."/>
            <person name="Lestinova T."/>
            <person name="Votypka J."/>
            <person name="Volf P."/>
            <person name="Opperdoes F."/>
            <person name="Flegontov P."/>
            <person name="Lukes J."/>
            <person name="Yurchenko V."/>
        </authorList>
    </citation>
    <scope>NUCLEOTIDE SEQUENCE [LARGE SCALE GENOMIC DNA]</scope>
    <source>
        <strain evidence="4 5">ATCC 30220</strain>
    </source>
</reference>
<dbReference type="Pfam" id="PF00227">
    <property type="entry name" value="Proteasome"/>
    <property type="match status" value="1"/>
</dbReference>
<dbReference type="InterPro" id="IPR035206">
    <property type="entry name" value="Proteasome_beta2"/>
</dbReference>
<evidence type="ECO:0000256" key="3">
    <source>
        <dbReference type="RuleBase" id="RU004203"/>
    </source>
</evidence>
<dbReference type="AlphaFoldDB" id="A0A0N1ILR7"/>
<dbReference type="InterPro" id="IPR050115">
    <property type="entry name" value="Proteasome_alpha"/>
</dbReference>
<comment type="caution">
    <text evidence="4">The sequence shown here is derived from an EMBL/GenBank/DDBJ whole genome shotgun (WGS) entry which is preliminary data.</text>
</comment>
<evidence type="ECO:0000256" key="2">
    <source>
        <dbReference type="ARBA" id="ARBA00022942"/>
    </source>
</evidence>
<evidence type="ECO:0000256" key="1">
    <source>
        <dbReference type="ARBA" id="ARBA00022490"/>
    </source>
</evidence>
<keyword evidence="2 3" id="KW-0647">Proteasome</keyword>
<dbReference type="GO" id="GO:0005839">
    <property type="term" value="C:proteasome core complex"/>
    <property type="evidence" value="ECO:0007669"/>
    <property type="project" value="InterPro"/>
</dbReference>